<dbReference type="EMBL" id="RXIC02000026">
    <property type="protein sequence ID" value="KAB1202783.1"/>
    <property type="molecule type" value="Genomic_DNA"/>
</dbReference>
<dbReference type="PANTHER" id="PTHR46031:SF40">
    <property type="entry name" value="DRBM DOMAIN-CONTAINING PROTEIN"/>
    <property type="match status" value="1"/>
</dbReference>
<evidence type="ECO:0000256" key="2">
    <source>
        <dbReference type="ARBA" id="ARBA00022884"/>
    </source>
</evidence>
<dbReference type="SMART" id="SM00358">
    <property type="entry name" value="DSRM"/>
    <property type="match status" value="2"/>
</dbReference>
<evidence type="ECO:0000313" key="7">
    <source>
        <dbReference type="Proteomes" id="UP000516437"/>
    </source>
</evidence>
<dbReference type="InterPro" id="IPR044450">
    <property type="entry name" value="AtDRB-like_DSRM_1"/>
</dbReference>
<dbReference type="OrthoDB" id="5988181at2759"/>
<keyword evidence="7" id="KW-1185">Reference proteome</keyword>
<dbReference type="Gene3D" id="3.30.160.20">
    <property type="match status" value="2"/>
</dbReference>
<dbReference type="CDD" id="cd19907">
    <property type="entry name" value="DSRM_AtDRB-like_rpt1"/>
    <property type="match status" value="1"/>
</dbReference>
<proteinExistence type="predicted"/>
<dbReference type="FunFam" id="3.30.160.20:FF:000036">
    <property type="entry name" value="Double-stranded RNA-binding protein 2"/>
    <property type="match status" value="2"/>
</dbReference>
<dbReference type="PROSITE" id="PS50137">
    <property type="entry name" value="DS_RBD"/>
    <property type="match status" value="2"/>
</dbReference>
<feature type="domain" description="DRBM" evidence="5">
    <location>
        <begin position="1"/>
        <end position="70"/>
    </location>
</feature>
<dbReference type="PANTHER" id="PTHR46031">
    <property type="match status" value="1"/>
</dbReference>
<keyword evidence="2 3" id="KW-0694">RNA-binding</keyword>
<evidence type="ECO:0000313" key="6">
    <source>
        <dbReference type="EMBL" id="KAB1202783.1"/>
    </source>
</evidence>
<reference evidence="6 7" key="1">
    <citation type="journal article" date="2019" name="Plant Biotechnol. J.">
        <title>The red bayberry genome and genetic basis of sex determination.</title>
        <authorList>
            <person name="Jia H.M."/>
            <person name="Jia H.J."/>
            <person name="Cai Q.L."/>
            <person name="Wang Y."/>
            <person name="Zhao H.B."/>
            <person name="Yang W.F."/>
            <person name="Wang G.Y."/>
            <person name="Li Y.H."/>
            <person name="Zhan D.L."/>
            <person name="Shen Y.T."/>
            <person name="Niu Q.F."/>
            <person name="Chang L."/>
            <person name="Qiu J."/>
            <person name="Zhao L."/>
            <person name="Xie H.B."/>
            <person name="Fu W.Y."/>
            <person name="Jin J."/>
            <person name="Li X.W."/>
            <person name="Jiao Y."/>
            <person name="Zhou C.C."/>
            <person name="Tu T."/>
            <person name="Chai C.Y."/>
            <person name="Gao J.L."/>
            <person name="Fan L.J."/>
            <person name="van de Weg E."/>
            <person name="Wang J.Y."/>
            <person name="Gao Z.S."/>
        </authorList>
    </citation>
    <scope>NUCLEOTIDE SEQUENCE [LARGE SCALE GENOMIC DNA]</scope>
    <source>
        <tissue evidence="6">Leaves</tissue>
    </source>
</reference>
<dbReference type="Proteomes" id="UP000516437">
    <property type="component" value="Chromosome 8"/>
</dbReference>
<dbReference type="AlphaFoldDB" id="A0A6A1URA7"/>
<organism evidence="6 7">
    <name type="scientific">Morella rubra</name>
    <name type="common">Chinese bayberry</name>
    <dbReference type="NCBI Taxonomy" id="262757"/>
    <lineage>
        <taxon>Eukaryota</taxon>
        <taxon>Viridiplantae</taxon>
        <taxon>Streptophyta</taxon>
        <taxon>Embryophyta</taxon>
        <taxon>Tracheophyta</taxon>
        <taxon>Spermatophyta</taxon>
        <taxon>Magnoliopsida</taxon>
        <taxon>eudicotyledons</taxon>
        <taxon>Gunneridae</taxon>
        <taxon>Pentapetalae</taxon>
        <taxon>rosids</taxon>
        <taxon>fabids</taxon>
        <taxon>Fagales</taxon>
        <taxon>Myricaceae</taxon>
        <taxon>Morella</taxon>
    </lineage>
</organism>
<keyword evidence="1" id="KW-0677">Repeat</keyword>
<gene>
    <name evidence="6" type="ORF">CJ030_MR8G022191</name>
</gene>
<dbReference type="Pfam" id="PF00035">
    <property type="entry name" value="dsrm"/>
    <property type="match status" value="2"/>
</dbReference>
<comment type="caution">
    <text evidence="6">The sequence shown here is derived from an EMBL/GenBank/DDBJ whole genome shotgun (WGS) entry which is preliminary data.</text>
</comment>
<evidence type="ECO:0000259" key="5">
    <source>
        <dbReference type="PROSITE" id="PS50137"/>
    </source>
</evidence>
<sequence>MYKNQLQELAQRSCFNLPSYSCIREGPDHAPRFKATVNFNGETFESPTFCSTLRQAEHAAAEVALNTLAKRGPSRALAARVLSPTFCSTLRQAEHAAAEVALNTLAKRGPSRALAARVLDETGVYKNLLQETAHRAGLKLPIYTTVRSGPGHVPIFSCTVELAGMSFTGEPARTKKQAQKNAAMAAWSALKKLSQHHSSSTSTSLLESKGNEEQEQVTIAHVLASLRPSESSKCTEKNHRHGQQRSTPILWESTRQTPSFYPMRCQNLTYCSFSPEIAMYQIWQQEQLLQQQNHLLSLTIPAATPSAPHIYPFMQSMLQPDCCLYFPGNELESLQMGPKITIAASGPSFCFSNPSVPSSVRGRSTVTIQEIQEDRPEEASRYSPSGVLELPSAGNSGSTELQVLETVQDDKQNLGSLESKIKNLQFEGNRRGQFDWASHRSTDSGFKRSESQLQNSCVDSSRPILRPQYLPRPSSHRTFGPLPSAAAPAKIRTVGPTSSMGFGTQRMVASPGVVQPRMRTGIPSCSTRPLENFNLGGVPPAFMAPAVRIRSVVPVCSAPPVRKMPSSSNDVVSPNMERKI</sequence>
<feature type="domain" description="DRBM" evidence="5">
    <location>
        <begin position="124"/>
        <end position="192"/>
    </location>
</feature>
<protein>
    <submittedName>
        <fullName evidence="6">Double-stranded RNA-binding protein 2</fullName>
    </submittedName>
</protein>
<dbReference type="InterPro" id="IPR044451">
    <property type="entry name" value="AtDRB-like_DSRM_2"/>
</dbReference>
<evidence type="ECO:0000256" key="3">
    <source>
        <dbReference type="PROSITE-ProRule" id="PRU00266"/>
    </source>
</evidence>
<dbReference type="InterPro" id="IPR014720">
    <property type="entry name" value="dsRBD_dom"/>
</dbReference>
<feature type="region of interest" description="Disordered" evidence="4">
    <location>
        <begin position="370"/>
        <end position="395"/>
    </location>
</feature>
<accession>A0A6A1URA7</accession>
<evidence type="ECO:0000256" key="4">
    <source>
        <dbReference type="SAM" id="MobiDB-lite"/>
    </source>
</evidence>
<name>A0A6A1URA7_9ROSI</name>
<dbReference type="SUPFAM" id="SSF54768">
    <property type="entry name" value="dsRNA-binding domain-like"/>
    <property type="match status" value="2"/>
</dbReference>
<evidence type="ECO:0000256" key="1">
    <source>
        <dbReference type="ARBA" id="ARBA00022737"/>
    </source>
</evidence>
<dbReference type="GO" id="GO:0003725">
    <property type="term" value="F:double-stranded RNA binding"/>
    <property type="evidence" value="ECO:0007669"/>
    <property type="project" value="InterPro"/>
</dbReference>
<dbReference type="CDD" id="cd19908">
    <property type="entry name" value="DSRM_AtDRB-like_rpt2"/>
    <property type="match status" value="1"/>
</dbReference>